<name>A0A1G2EM75_9BACT</name>
<dbReference type="Proteomes" id="UP000176326">
    <property type="component" value="Unassembled WGS sequence"/>
</dbReference>
<dbReference type="EMBL" id="MHMN01000054">
    <property type="protein sequence ID" value="OGZ26857.1"/>
    <property type="molecule type" value="Genomic_DNA"/>
</dbReference>
<comment type="caution">
    <text evidence="2">The sequence shown here is derived from an EMBL/GenBank/DDBJ whole genome shotgun (WGS) entry which is preliminary data.</text>
</comment>
<evidence type="ECO:0000313" key="2">
    <source>
        <dbReference type="EMBL" id="OGZ26857.1"/>
    </source>
</evidence>
<keyword evidence="1" id="KW-0812">Transmembrane</keyword>
<feature type="transmembrane region" description="Helical" evidence="1">
    <location>
        <begin position="29"/>
        <end position="47"/>
    </location>
</feature>
<keyword evidence="1" id="KW-1133">Transmembrane helix</keyword>
<evidence type="ECO:0000256" key="1">
    <source>
        <dbReference type="SAM" id="Phobius"/>
    </source>
</evidence>
<organism evidence="2 3">
    <name type="scientific">Candidatus Nealsonbacteria bacterium RIFOXYC1_FULL_40_7</name>
    <dbReference type="NCBI Taxonomy" id="1801678"/>
    <lineage>
        <taxon>Bacteria</taxon>
        <taxon>Candidatus Nealsoniibacteriota</taxon>
    </lineage>
</organism>
<protein>
    <submittedName>
        <fullName evidence="2">Uncharacterized protein</fullName>
    </submittedName>
</protein>
<keyword evidence="1" id="KW-0472">Membrane</keyword>
<accession>A0A1G2EM75</accession>
<proteinExistence type="predicted"/>
<gene>
    <name evidence="2" type="ORF">A2427_00955</name>
</gene>
<dbReference type="AlphaFoldDB" id="A0A1G2EM75"/>
<feature type="transmembrane region" description="Helical" evidence="1">
    <location>
        <begin position="54"/>
        <end position="71"/>
    </location>
</feature>
<sequence>MCSFLLFFSGILLLIFFYSVKKGFIETNKAWWAVLVFSLISMYAFLGQCHYSKIILPVFFFSMLLIYIAMVKNAKGY</sequence>
<reference evidence="2 3" key="1">
    <citation type="journal article" date="2016" name="Nat. Commun.">
        <title>Thousands of microbial genomes shed light on interconnected biogeochemical processes in an aquifer system.</title>
        <authorList>
            <person name="Anantharaman K."/>
            <person name="Brown C.T."/>
            <person name="Hug L.A."/>
            <person name="Sharon I."/>
            <person name="Castelle C.J."/>
            <person name="Probst A.J."/>
            <person name="Thomas B.C."/>
            <person name="Singh A."/>
            <person name="Wilkins M.J."/>
            <person name="Karaoz U."/>
            <person name="Brodie E.L."/>
            <person name="Williams K.H."/>
            <person name="Hubbard S.S."/>
            <person name="Banfield J.F."/>
        </authorList>
    </citation>
    <scope>NUCLEOTIDE SEQUENCE [LARGE SCALE GENOMIC DNA]</scope>
</reference>
<evidence type="ECO:0000313" key="3">
    <source>
        <dbReference type="Proteomes" id="UP000176326"/>
    </source>
</evidence>